<dbReference type="PANTHER" id="PTHR12952">
    <property type="entry name" value="SYS1"/>
    <property type="match status" value="1"/>
</dbReference>
<sequence length="149" mass="17334">MKDITSLDIVVNLLKCLFTFYCIYYIAGSICFGAFRLEIFDGKIPFDFKSWIDFTLCCTSYSSQQLANLISMFSAYFFSTLFYVVFLPSRLWDYAITVTFFHIIASCLVMLSFPLSWSWWLCLGTCLLMMIAIGQMVLYCCRSDEYKDS</sequence>
<evidence type="ECO:0000256" key="3">
    <source>
        <dbReference type="ARBA" id="ARBA00022989"/>
    </source>
</evidence>
<keyword evidence="4" id="KW-0472">Membrane</keyword>
<evidence type="ECO:0000256" key="2">
    <source>
        <dbReference type="ARBA" id="ARBA00022692"/>
    </source>
</evidence>
<keyword evidence="2" id="KW-0812">Transmembrane</keyword>
<evidence type="ECO:0000256" key="4">
    <source>
        <dbReference type="ARBA" id="ARBA00023136"/>
    </source>
</evidence>
<dbReference type="EMBL" id="CAIIXF020000001">
    <property type="protein sequence ID" value="CAH1772432.1"/>
    <property type="molecule type" value="Genomic_DNA"/>
</dbReference>
<dbReference type="InterPro" id="IPR019185">
    <property type="entry name" value="Integral_membrane_SYS1-rel"/>
</dbReference>
<keyword evidence="6" id="KW-1185">Reference proteome</keyword>
<proteinExistence type="predicted"/>
<keyword evidence="3" id="KW-1133">Transmembrane helix</keyword>
<dbReference type="Pfam" id="PF09801">
    <property type="entry name" value="SYS1"/>
    <property type="match status" value="1"/>
</dbReference>
<dbReference type="GO" id="GO:0016020">
    <property type="term" value="C:membrane"/>
    <property type="evidence" value="ECO:0007669"/>
    <property type="project" value="UniProtKB-SubCell"/>
</dbReference>
<gene>
    <name evidence="5" type="ORF">OFUS_LOCUS198</name>
</gene>
<evidence type="ECO:0000313" key="5">
    <source>
        <dbReference type="EMBL" id="CAH1772432.1"/>
    </source>
</evidence>
<name>A0A8J1UT92_OWEFU</name>
<dbReference type="Proteomes" id="UP000749559">
    <property type="component" value="Unassembled WGS sequence"/>
</dbReference>
<protein>
    <submittedName>
        <fullName evidence="5">Uncharacterized protein</fullName>
    </submittedName>
</protein>
<dbReference type="AlphaFoldDB" id="A0A8J1UT92"/>
<organism evidence="5 6">
    <name type="scientific">Owenia fusiformis</name>
    <name type="common">Polychaete worm</name>
    <dbReference type="NCBI Taxonomy" id="6347"/>
    <lineage>
        <taxon>Eukaryota</taxon>
        <taxon>Metazoa</taxon>
        <taxon>Spiralia</taxon>
        <taxon>Lophotrochozoa</taxon>
        <taxon>Annelida</taxon>
        <taxon>Polychaeta</taxon>
        <taxon>Sedentaria</taxon>
        <taxon>Canalipalpata</taxon>
        <taxon>Sabellida</taxon>
        <taxon>Oweniida</taxon>
        <taxon>Oweniidae</taxon>
        <taxon>Owenia</taxon>
    </lineage>
</organism>
<accession>A0A8J1UT92</accession>
<reference evidence="5" key="1">
    <citation type="submission" date="2022-03" db="EMBL/GenBank/DDBJ databases">
        <authorList>
            <person name="Martin C."/>
        </authorList>
    </citation>
    <scope>NUCLEOTIDE SEQUENCE</scope>
</reference>
<comment type="caution">
    <text evidence="5">The sequence shown here is derived from an EMBL/GenBank/DDBJ whole genome shotgun (WGS) entry which is preliminary data.</text>
</comment>
<evidence type="ECO:0000256" key="1">
    <source>
        <dbReference type="ARBA" id="ARBA00004141"/>
    </source>
</evidence>
<dbReference type="PANTHER" id="PTHR12952:SF1">
    <property type="entry name" value="TRANSMEMBRANE PROTEIN 244"/>
    <property type="match status" value="1"/>
</dbReference>
<comment type="subcellular location">
    <subcellularLocation>
        <location evidence="1">Membrane</location>
        <topology evidence="1">Multi-pass membrane protein</topology>
    </subcellularLocation>
</comment>
<dbReference type="OrthoDB" id="542931at2759"/>
<evidence type="ECO:0000313" key="6">
    <source>
        <dbReference type="Proteomes" id="UP000749559"/>
    </source>
</evidence>